<dbReference type="EMBL" id="JAGFNY010000009">
    <property type="protein sequence ID" value="MBW7570050.1"/>
    <property type="molecule type" value="Genomic_DNA"/>
</dbReference>
<dbReference type="Pfam" id="PF04073">
    <property type="entry name" value="tRNA_edit"/>
    <property type="match status" value="1"/>
</dbReference>
<proteinExistence type="inferred from homology"/>
<dbReference type="InterPro" id="IPR036754">
    <property type="entry name" value="YbaK/aa-tRNA-synt-asso_dom_sf"/>
</dbReference>
<evidence type="ECO:0000256" key="4">
    <source>
        <dbReference type="PIRNR" id="PIRNR006181"/>
    </source>
</evidence>
<gene>
    <name evidence="6" type="ORF">J5V48_03980</name>
</gene>
<dbReference type="InterPro" id="IPR007214">
    <property type="entry name" value="YbaK/aa-tRNA-synth-assoc-dom"/>
</dbReference>
<evidence type="ECO:0000256" key="2">
    <source>
        <dbReference type="ARBA" id="ARBA00022917"/>
    </source>
</evidence>
<sequence length="157" mass="17361">MLTPAVKYLKDHKIDFKEYEYECTVDHDYGKFAAKALNLNPKMVYKSIVLVFEKTFITAVTPVDAMISLKSAARLLKLKSLEIASPQDAQRITGYVIGGLSPFGQKRQTKILLCQSALEFDEILVSGGRRGYSVGINPNDIVSATNATVGDFLDHKS</sequence>
<dbReference type="Proteomes" id="UP000731465">
    <property type="component" value="Unassembled WGS sequence"/>
</dbReference>
<reference evidence="6 7" key="1">
    <citation type="submission" date="2021-03" db="EMBL/GenBank/DDBJ databases">
        <title>Succinivibrio sp. nov. isolated from feces of cow.</title>
        <authorList>
            <person name="Choi J.-Y."/>
        </authorList>
    </citation>
    <scope>NUCLEOTIDE SEQUENCE [LARGE SCALE GENOMIC DNA]</scope>
    <source>
        <strain evidence="6 7">AGMB01872</strain>
    </source>
</reference>
<evidence type="ECO:0000313" key="6">
    <source>
        <dbReference type="EMBL" id="MBW7570050.1"/>
    </source>
</evidence>
<name>A0ABS7DGP6_9GAMM</name>
<evidence type="ECO:0000256" key="3">
    <source>
        <dbReference type="ARBA" id="ARBA00023239"/>
    </source>
</evidence>
<comment type="caution">
    <text evidence="6">The sequence shown here is derived from an EMBL/GenBank/DDBJ whole genome shotgun (WGS) entry which is preliminary data.</text>
</comment>
<protein>
    <recommendedName>
        <fullName evidence="4">Cys-tRNA(Pro)/Cys-tRNA(Cys) deacylase</fullName>
        <ecNumber evidence="4">4.2.-.-</ecNumber>
    </recommendedName>
</protein>
<accession>A0ABS7DGP6</accession>
<dbReference type="CDD" id="cd00002">
    <property type="entry name" value="YbaK_deacylase"/>
    <property type="match status" value="1"/>
</dbReference>
<keyword evidence="3 4" id="KW-0456">Lyase</keyword>
<evidence type="ECO:0000313" key="7">
    <source>
        <dbReference type="Proteomes" id="UP000731465"/>
    </source>
</evidence>
<keyword evidence="7" id="KW-1185">Reference proteome</keyword>
<evidence type="ECO:0000256" key="1">
    <source>
        <dbReference type="ARBA" id="ARBA00009798"/>
    </source>
</evidence>
<dbReference type="PANTHER" id="PTHR30411">
    <property type="entry name" value="CYTOPLASMIC PROTEIN"/>
    <property type="match status" value="1"/>
</dbReference>
<dbReference type="InterPro" id="IPR004369">
    <property type="entry name" value="Prolyl-tRNA_editing_YbaK/EbsC"/>
</dbReference>
<organism evidence="6 7">
    <name type="scientific">Succinivibrio faecicola</name>
    <dbReference type="NCBI Taxonomy" id="2820300"/>
    <lineage>
        <taxon>Bacteria</taxon>
        <taxon>Pseudomonadati</taxon>
        <taxon>Pseudomonadota</taxon>
        <taxon>Gammaproteobacteria</taxon>
        <taxon>Aeromonadales</taxon>
        <taxon>Succinivibrionaceae</taxon>
        <taxon>Succinivibrio</taxon>
    </lineage>
</organism>
<dbReference type="EC" id="4.2.-.-" evidence="4"/>
<dbReference type="RefSeq" id="WP_219937269.1">
    <property type="nucleotide sequence ID" value="NZ_JAGFNY010000009.1"/>
</dbReference>
<keyword evidence="2 4" id="KW-0648">Protein biosynthesis</keyword>
<dbReference type="SUPFAM" id="SSF55826">
    <property type="entry name" value="YbaK/ProRS associated domain"/>
    <property type="match status" value="1"/>
</dbReference>
<evidence type="ECO:0000259" key="5">
    <source>
        <dbReference type="Pfam" id="PF04073"/>
    </source>
</evidence>
<dbReference type="PIRSF" id="PIRSF006181">
    <property type="entry name" value="EbsC_YbaK"/>
    <property type="match status" value="1"/>
</dbReference>
<dbReference type="PANTHER" id="PTHR30411:SF0">
    <property type="entry name" value="CYS-TRNA(PRO)_CYS-TRNA(CYS) DEACYLASE YBAK"/>
    <property type="match status" value="1"/>
</dbReference>
<comment type="similarity">
    <text evidence="1 4">Belongs to the prolyl-tRNA editing family. YbaK/EbsC subfamily.</text>
</comment>
<feature type="domain" description="YbaK/aminoacyl-tRNA synthetase-associated" evidence="5">
    <location>
        <begin position="33"/>
        <end position="142"/>
    </location>
</feature>
<dbReference type="Gene3D" id="3.90.960.10">
    <property type="entry name" value="YbaK/aminoacyl-tRNA synthetase-associated domain"/>
    <property type="match status" value="1"/>
</dbReference>